<dbReference type="Proteomes" id="UP001556367">
    <property type="component" value="Unassembled WGS sequence"/>
</dbReference>
<name>A0ABR3K0I5_9AGAR</name>
<reference evidence="2" key="1">
    <citation type="submission" date="2024-06" db="EMBL/GenBank/DDBJ databases">
        <title>Multi-omics analyses provide insights into the biosynthesis of the anticancer antibiotic pleurotin in Hohenbuehelia grisea.</title>
        <authorList>
            <person name="Weaver J.A."/>
            <person name="Alberti F."/>
        </authorList>
    </citation>
    <scope>NUCLEOTIDE SEQUENCE [LARGE SCALE GENOMIC DNA]</scope>
    <source>
        <strain evidence="2">T-177</strain>
    </source>
</reference>
<evidence type="ECO:0000313" key="1">
    <source>
        <dbReference type="EMBL" id="KAL0960872.1"/>
    </source>
</evidence>
<proteinExistence type="predicted"/>
<protein>
    <recommendedName>
        <fullName evidence="3">Beta-lactamase-related domain-containing protein</fullName>
    </recommendedName>
</protein>
<sequence>MKALSQVRAYYLSTSATLSLTSRTGFNSYVARLPADTIGVAVLTNDEQFGSMFADVIKYRIIDQALALPPLDVNSITKNAVRNAVASRVPTPRPADASSPSVEFASLAGTYENPGYGQFELCYASGNSSQASEGCQSLLANATTILPGVINASIPTYVVRWDRVFGDFFTLTHFNADVFNMSIVASFPTGNDTVPFWTTRRAGSVATFAADDQGSGFGVAGGLWGAGAGVPDPAGNSVRERSEVWFGKV</sequence>
<comment type="caution">
    <text evidence="1">The sequence shown here is derived from an EMBL/GenBank/DDBJ whole genome shotgun (WGS) entry which is preliminary data.</text>
</comment>
<evidence type="ECO:0000313" key="2">
    <source>
        <dbReference type="Proteomes" id="UP001556367"/>
    </source>
</evidence>
<accession>A0ABR3K0I5</accession>
<dbReference type="EMBL" id="JASNQZ010000001">
    <property type="protein sequence ID" value="KAL0960872.1"/>
    <property type="molecule type" value="Genomic_DNA"/>
</dbReference>
<organism evidence="1 2">
    <name type="scientific">Hohenbuehelia grisea</name>
    <dbReference type="NCBI Taxonomy" id="104357"/>
    <lineage>
        <taxon>Eukaryota</taxon>
        <taxon>Fungi</taxon>
        <taxon>Dikarya</taxon>
        <taxon>Basidiomycota</taxon>
        <taxon>Agaricomycotina</taxon>
        <taxon>Agaricomycetes</taxon>
        <taxon>Agaricomycetidae</taxon>
        <taxon>Agaricales</taxon>
        <taxon>Pleurotineae</taxon>
        <taxon>Pleurotaceae</taxon>
        <taxon>Hohenbuehelia</taxon>
    </lineage>
</organism>
<keyword evidence="2" id="KW-1185">Reference proteome</keyword>
<evidence type="ECO:0008006" key="3">
    <source>
        <dbReference type="Google" id="ProtNLM"/>
    </source>
</evidence>
<gene>
    <name evidence="1" type="ORF">HGRIS_005887</name>
</gene>